<dbReference type="InterPro" id="IPR042103">
    <property type="entry name" value="SerRS_1_N_sf"/>
</dbReference>
<evidence type="ECO:0000256" key="3">
    <source>
        <dbReference type="ARBA" id="ARBA00010728"/>
    </source>
</evidence>
<evidence type="ECO:0000256" key="5">
    <source>
        <dbReference type="ARBA" id="ARBA00022598"/>
    </source>
</evidence>
<gene>
    <name evidence="12" type="primary">serS</name>
    <name evidence="20" type="ORF">BY453_12028</name>
    <name evidence="17" type="ORF">SAMN04488598_11822</name>
    <name evidence="19" type="ORF">SAMN04515652_11922</name>
    <name evidence="18" type="ORF">SAMN04515654_13022</name>
</gene>
<evidence type="ECO:0000256" key="10">
    <source>
        <dbReference type="ARBA" id="ARBA00047929"/>
    </source>
</evidence>
<dbReference type="InterPro" id="IPR033729">
    <property type="entry name" value="SerRS_core"/>
</dbReference>
<dbReference type="EC" id="6.1.1.11" evidence="12"/>
<feature type="binding site" evidence="13">
    <location>
        <position position="261"/>
    </location>
    <ligand>
        <name>L-serine</name>
        <dbReference type="ChEBI" id="CHEBI:33384"/>
    </ligand>
</feature>
<evidence type="ECO:0000256" key="9">
    <source>
        <dbReference type="ARBA" id="ARBA00023146"/>
    </source>
</evidence>
<dbReference type="Proteomes" id="UP000198612">
    <property type="component" value="Unassembled WGS sequence"/>
</dbReference>
<evidence type="ECO:0000313" key="21">
    <source>
        <dbReference type="Proteomes" id="UP000198612"/>
    </source>
</evidence>
<keyword evidence="8 12" id="KW-0648">Protein biosynthesis</keyword>
<keyword evidence="23" id="KW-1185">Reference proteome</keyword>
<dbReference type="EMBL" id="FNBJ01000018">
    <property type="protein sequence ID" value="SDF64464.1"/>
    <property type="molecule type" value="Genomic_DNA"/>
</dbReference>
<evidence type="ECO:0000256" key="13">
    <source>
        <dbReference type="PIRSR" id="PIRSR001529-1"/>
    </source>
</evidence>
<dbReference type="PANTHER" id="PTHR43697:SF1">
    <property type="entry name" value="SERINE--TRNA LIGASE"/>
    <property type="match status" value="1"/>
</dbReference>
<evidence type="ECO:0000256" key="2">
    <source>
        <dbReference type="ARBA" id="ARBA00005045"/>
    </source>
</evidence>
<evidence type="ECO:0000313" key="18">
    <source>
        <dbReference type="EMBL" id="SDJ15255.1"/>
    </source>
</evidence>
<feature type="binding site" evidence="12">
    <location>
        <begin position="230"/>
        <end position="232"/>
    </location>
    <ligand>
        <name>L-serine</name>
        <dbReference type="ChEBI" id="CHEBI:33384"/>
    </ligand>
</feature>
<dbReference type="EMBL" id="FOHG01000019">
    <property type="protein sequence ID" value="SET03866.1"/>
    <property type="molecule type" value="Genomic_DNA"/>
</dbReference>
<dbReference type="PROSITE" id="PS50862">
    <property type="entry name" value="AA_TRNA_LIGASE_II"/>
    <property type="match status" value="1"/>
</dbReference>
<sequence length="422" mass="48341">MLDMRFIRENPELVEESMKKRNMESPIEKFKGLDDKRRDLLYEAEQLKHKRNVNSDKIGELKRNGEDASNLIAEMQDVSQKIKELDQKVADVEEKLNDLLLGIPNIPHESVPVGSDEEDNKEVRKWGQPRKFDFEYKAHWDIGEDLDILDFERGGKVTGTRFTFLKGAGARLERALINFMLNLHTDEHGYKEVFPPFIANADSMTGTGQLPKFKEDMFKLEGLDYYLIPTAEVPVTNLYREEILDVDQLPEYLTAYSACFRAEAGAHGRDTRGIIRQHQFNKVEMVKFVKPEDSYDELEKITADAEDVLQKLELPYRVVSLCTGDLTFSSAKTYDLEVWMPAYDTYREISSCSNFEDFQARRAGIRYRPEPGASTKFVHTLNGSGLAIGRTVAAILENYQNEDGTVIVPEVLRPFMGTDVIK</sequence>
<dbReference type="PIRSF" id="PIRSF001529">
    <property type="entry name" value="Ser-tRNA-synth_IIa"/>
    <property type="match status" value="1"/>
</dbReference>
<comment type="catalytic activity">
    <reaction evidence="10 12">
        <text>tRNA(Sec) + L-serine + ATP = L-seryl-tRNA(Sec) + AMP + diphosphate + H(+)</text>
        <dbReference type="Rhea" id="RHEA:42580"/>
        <dbReference type="Rhea" id="RHEA-COMP:9742"/>
        <dbReference type="Rhea" id="RHEA-COMP:10128"/>
        <dbReference type="ChEBI" id="CHEBI:15378"/>
        <dbReference type="ChEBI" id="CHEBI:30616"/>
        <dbReference type="ChEBI" id="CHEBI:33019"/>
        <dbReference type="ChEBI" id="CHEBI:33384"/>
        <dbReference type="ChEBI" id="CHEBI:78442"/>
        <dbReference type="ChEBI" id="CHEBI:78533"/>
        <dbReference type="ChEBI" id="CHEBI:456215"/>
        <dbReference type="EC" id="6.1.1.11"/>
    </reaction>
</comment>
<feature type="binding site" evidence="12">
    <location>
        <position position="384"/>
    </location>
    <ligand>
        <name>L-serine</name>
        <dbReference type="ChEBI" id="CHEBI:33384"/>
    </ligand>
</feature>
<evidence type="ECO:0000313" key="20">
    <source>
        <dbReference type="EMBL" id="TDS28662.1"/>
    </source>
</evidence>
<keyword evidence="6 12" id="KW-0547">Nucleotide-binding</keyword>
<evidence type="ECO:0000313" key="23">
    <source>
        <dbReference type="Proteomes" id="UP000199519"/>
    </source>
</evidence>
<dbReference type="CDD" id="cd00770">
    <property type="entry name" value="SerRS_core"/>
    <property type="match status" value="1"/>
</dbReference>
<feature type="coiled-coil region" evidence="15">
    <location>
        <begin position="68"/>
        <end position="102"/>
    </location>
</feature>
<dbReference type="Gene3D" id="1.10.287.40">
    <property type="entry name" value="Serine-tRNA synthetase, tRNA binding domain"/>
    <property type="match status" value="1"/>
</dbReference>
<comment type="function">
    <text evidence="12">Catalyzes the attachment of serine to tRNA(Ser). Is also able to aminoacylate tRNA(Sec) with serine, to form the misacylated tRNA L-seryl-tRNA(Sec), which will be further converted into selenocysteinyl-tRNA(Sec).</text>
</comment>
<keyword evidence="7 12" id="KW-0067">ATP-binding</keyword>
<evidence type="ECO:0000313" key="17">
    <source>
        <dbReference type="EMBL" id="SDF64464.1"/>
    </source>
</evidence>
<dbReference type="Proteomes" id="UP000295758">
    <property type="component" value="Unassembled WGS sequence"/>
</dbReference>
<dbReference type="SUPFAM" id="SSF55681">
    <property type="entry name" value="Class II aaRS and biotin synthetases"/>
    <property type="match status" value="1"/>
</dbReference>
<evidence type="ECO:0000256" key="15">
    <source>
        <dbReference type="SAM" id="Coils"/>
    </source>
</evidence>
<dbReference type="GO" id="GO:0005737">
    <property type="term" value="C:cytoplasm"/>
    <property type="evidence" value="ECO:0007669"/>
    <property type="project" value="UniProtKB-SubCell"/>
</dbReference>
<keyword evidence="4 12" id="KW-0963">Cytoplasm</keyword>
<dbReference type="HAMAP" id="MF_00176">
    <property type="entry name" value="Ser_tRNA_synth_type1"/>
    <property type="match status" value="1"/>
</dbReference>
<dbReference type="EMBL" id="FNEH01000030">
    <property type="protein sequence ID" value="SDJ15255.1"/>
    <property type="molecule type" value="Genomic_DNA"/>
</dbReference>
<dbReference type="GO" id="GO:0140096">
    <property type="term" value="F:catalytic activity, acting on a protein"/>
    <property type="evidence" value="ECO:0007669"/>
    <property type="project" value="UniProtKB-ARBA"/>
</dbReference>
<comment type="pathway">
    <text evidence="2 12">Aminoacyl-tRNA biosynthesis; selenocysteinyl-tRNA(Sec) biosynthesis; L-seryl-tRNA(Sec) from L-serine and tRNA(Sec): step 1/1.</text>
</comment>
<evidence type="ECO:0000259" key="16">
    <source>
        <dbReference type="PROSITE" id="PS50862"/>
    </source>
</evidence>
<comment type="similarity">
    <text evidence="3 12">Belongs to the class-II aminoacyl-tRNA synthetase family. Type-1 seryl-tRNA synthetase subfamily.</text>
</comment>
<dbReference type="Gene3D" id="3.30.930.10">
    <property type="entry name" value="Bira Bifunctional Protein, Domain 2"/>
    <property type="match status" value="1"/>
</dbReference>
<keyword evidence="9 12" id="KW-0030">Aminoacyl-tRNA synthetase</keyword>
<dbReference type="GO" id="GO:0004828">
    <property type="term" value="F:serine-tRNA ligase activity"/>
    <property type="evidence" value="ECO:0007669"/>
    <property type="project" value="UniProtKB-UniRule"/>
</dbReference>
<dbReference type="RefSeq" id="WP_089716942.1">
    <property type="nucleotide sequence ID" value="NZ_FNBJ01000018.1"/>
</dbReference>
<dbReference type="InterPro" id="IPR045864">
    <property type="entry name" value="aa-tRNA-synth_II/BPL/LPL"/>
</dbReference>
<dbReference type="SUPFAM" id="SSF46589">
    <property type="entry name" value="tRNA-binding arm"/>
    <property type="match status" value="1"/>
</dbReference>
<evidence type="ECO:0000256" key="7">
    <source>
        <dbReference type="ARBA" id="ARBA00022840"/>
    </source>
</evidence>
<comment type="subunit">
    <text evidence="12">Homodimer. The tRNA molecule binds across the dimer.</text>
</comment>
<evidence type="ECO:0000313" key="24">
    <source>
        <dbReference type="Proteomes" id="UP000295758"/>
    </source>
</evidence>
<keyword evidence="15" id="KW-0175">Coiled coil</keyword>
<feature type="domain" description="Aminoacyl-transfer RNA synthetases class-II family profile" evidence="16">
    <location>
        <begin position="171"/>
        <end position="409"/>
    </location>
</feature>
<evidence type="ECO:0000256" key="6">
    <source>
        <dbReference type="ARBA" id="ARBA00022741"/>
    </source>
</evidence>
<dbReference type="UniPathway" id="UPA00906">
    <property type="reaction ID" value="UER00895"/>
</dbReference>
<dbReference type="InterPro" id="IPR002314">
    <property type="entry name" value="aa-tRNA-synt_IIb"/>
</dbReference>
<keyword evidence="5 12" id="KW-0436">Ligase</keyword>
<evidence type="ECO:0000256" key="11">
    <source>
        <dbReference type="ARBA" id="ARBA00048823"/>
    </source>
</evidence>
<dbReference type="InterPro" id="IPR010978">
    <property type="entry name" value="tRNA-bd_arm"/>
</dbReference>
<accession>A0A1G8RFG0</accession>
<evidence type="ECO:0000256" key="4">
    <source>
        <dbReference type="ARBA" id="ARBA00022490"/>
    </source>
</evidence>
<evidence type="ECO:0000313" key="19">
    <source>
        <dbReference type="EMBL" id="SET03866.1"/>
    </source>
</evidence>
<dbReference type="Pfam" id="PF02403">
    <property type="entry name" value="Seryl_tRNA_N"/>
    <property type="match status" value="1"/>
</dbReference>
<evidence type="ECO:0000256" key="14">
    <source>
        <dbReference type="PIRSR" id="PIRSR001529-2"/>
    </source>
</evidence>
<feature type="binding site" evidence="12 13">
    <location>
        <position position="284"/>
    </location>
    <ligand>
        <name>L-serine</name>
        <dbReference type="ChEBI" id="CHEBI:33384"/>
    </ligand>
</feature>
<dbReference type="EMBL" id="SOAA01000020">
    <property type="protein sequence ID" value="TDS28662.1"/>
    <property type="molecule type" value="Genomic_DNA"/>
</dbReference>
<proteinExistence type="inferred from homology"/>
<evidence type="ECO:0000256" key="12">
    <source>
        <dbReference type="HAMAP-Rule" id="MF_00176"/>
    </source>
</evidence>
<comment type="domain">
    <text evidence="12">Consists of two distinct domains, a catalytic core and a N-terminal extension that is involved in tRNA binding.</text>
</comment>
<dbReference type="GO" id="GO:0016740">
    <property type="term" value="F:transferase activity"/>
    <property type="evidence" value="ECO:0007669"/>
    <property type="project" value="UniProtKB-ARBA"/>
</dbReference>
<dbReference type="Proteomes" id="UP000198945">
    <property type="component" value="Unassembled WGS sequence"/>
</dbReference>
<dbReference type="InterPro" id="IPR006195">
    <property type="entry name" value="aa-tRNA-synth_II"/>
</dbReference>
<comment type="catalytic activity">
    <reaction evidence="11 12">
        <text>tRNA(Ser) + L-serine + ATP = L-seryl-tRNA(Ser) + AMP + diphosphate + H(+)</text>
        <dbReference type="Rhea" id="RHEA:12292"/>
        <dbReference type="Rhea" id="RHEA-COMP:9669"/>
        <dbReference type="Rhea" id="RHEA-COMP:9703"/>
        <dbReference type="ChEBI" id="CHEBI:15378"/>
        <dbReference type="ChEBI" id="CHEBI:30616"/>
        <dbReference type="ChEBI" id="CHEBI:33019"/>
        <dbReference type="ChEBI" id="CHEBI:33384"/>
        <dbReference type="ChEBI" id="CHEBI:78442"/>
        <dbReference type="ChEBI" id="CHEBI:78533"/>
        <dbReference type="ChEBI" id="CHEBI:456215"/>
        <dbReference type="EC" id="6.1.1.11"/>
    </reaction>
</comment>
<dbReference type="PANTHER" id="PTHR43697">
    <property type="entry name" value="SERYL-TRNA SYNTHETASE"/>
    <property type="match status" value="1"/>
</dbReference>
<dbReference type="NCBIfam" id="TIGR00414">
    <property type="entry name" value="serS"/>
    <property type="match status" value="1"/>
</dbReference>
<protein>
    <recommendedName>
        <fullName evidence="12">Serine--tRNA ligase</fullName>
        <ecNumber evidence="12">6.1.1.11</ecNumber>
    </recommendedName>
    <alternativeName>
        <fullName evidence="12">Seryl-tRNA synthetase</fullName>
        <shortName evidence="12">SerRS</shortName>
    </alternativeName>
    <alternativeName>
        <fullName evidence="12">Seryl-tRNA(Ser/Sec) synthetase</fullName>
    </alternativeName>
</protein>
<organism evidence="18 22">
    <name type="scientific">Halanaerobium congolense</name>
    <dbReference type="NCBI Taxonomy" id="54121"/>
    <lineage>
        <taxon>Bacteria</taxon>
        <taxon>Bacillati</taxon>
        <taxon>Bacillota</taxon>
        <taxon>Clostridia</taxon>
        <taxon>Halanaerobiales</taxon>
        <taxon>Halanaerobiaceae</taxon>
        <taxon>Halanaerobium</taxon>
    </lineage>
</organism>
<evidence type="ECO:0000313" key="22">
    <source>
        <dbReference type="Proteomes" id="UP000198945"/>
    </source>
</evidence>
<feature type="binding site" evidence="12 14">
    <location>
        <begin position="348"/>
        <end position="351"/>
    </location>
    <ligand>
        <name>ATP</name>
        <dbReference type="ChEBI" id="CHEBI:30616"/>
    </ligand>
</feature>
<dbReference type="GO" id="GO:0006434">
    <property type="term" value="P:seryl-tRNA aminoacylation"/>
    <property type="evidence" value="ECO:0007669"/>
    <property type="project" value="UniProtKB-UniRule"/>
</dbReference>
<feature type="binding site" evidence="13">
    <location>
        <position position="382"/>
    </location>
    <ligand>
        <name>L-serine</name>
        <dbReference type="ChEBI" id="CHEBI:33384"/>
    </ligand>
</feature>
<dbReference type="InterPro" id="IPR002317">
    <property type="entry name" value="Ser-tRNA-ligase_type_1"/>
</dbReference>
<evidence type="ECO:0000256" key="8">
    <source>
        <dbReference type="ARBA" id="ARBA00022917"/>
    </source>
</evidence>
<reference evidence="18 22" key="1">
    <citation type="submission" date="2016-10" db="EMBL/GenBank/DDBJ databases">
        <authorList>
            <person name="de Groot N.N."/>
        </authorList>
    </citation>
    <scope>NUCLEOTIDE SEQUENCE [LARGE SCALE GENOMIC DNA]</scope>
    <source>
        <strain evidence="18 22">WG7</strain>
    </source>
</reference>
<dbReference type="Proteomes" id="UP000199519">
    <property type="component" value="Unassembled WGS sequence"/>
</dbReference>
<dbReference type="GO" id="GO:0005524">
    <property type="term" value="F:ATP binding"/>
    <property type="evidence" value="ECO:0007669"/>
    <property type="project" value="UniProtKB-UniRule"/>
</dbReference>
<dbReference type="GO" id="GO:0016260">
    <property type="term" value="P:selenocysteine biosynthetic process"/>
    <property type="evidence" value="ECO:0007669"/>
    <property type="project" value="UniProtKB-UniRule"/>
</dbReference>
<comment type="caution">
    <text evidence="12">Lacks conserved residue(s) required for the propagation of feature annotation.</text>
</comment>
<feature type="binding site" evidence="12 14">
    <location>
        <begin position="261"/>
        <end position="263"/>
    </location>
    <ligand>
        <name>ATP</name>
        <dbReference type="ChEBI" id="CHEBI:30616"/>
    </ligand>
</feature>
<dbReference type="Pfam" id="PF00587">
    <property type="entry name" value="tRNA-synt_2b"/>
    <property type="match status" value="1"/>
</dbReference>
<reference evidence="20 24" key="3">
    <citation type="submission" date="2019-03" db="EMBL/GenBank/DDBJ databases">
        <title>Deep subsurface shale carbon reservoir microbial communities from Ohio and West Virginia, USA.</title>
        <authorList>
            <person name="Wrighton K."/>
        </authorList>
    </citation>
    <scope>NUCLEOTIDE SEQUENCE [LARGE SCALE GENOMIC DNA]</scope>
    <source>
        <strain evidence="20 24">UTICA-S4D12</strain>
    </source>
</reference>
<comment type="subcellular location">
    <subcellularLocation>
        <location evidence="1 12">Cytoplasm</location>
    </subcellularLocation>
</comment>
<evidence type="ECO:0000256" key="1">
    <source>
        <dbReference type="ARBA" id="ARBA00004496"/>
    </source>
</evidence>
<feature type="binding site" evidence="13">
    <location>
        <position position="230"/>
    </location>
    <ligand>
        <name>L-serine</name>
        <dbReference type="ChEBI" id="CHEBI:33384"/>
    </ligand>
</feature>
<dbReference type="InterPro" id="IPR015866">
    <property type="entry name" value="Ser-tRNA-synth_1_N"/>
</dbReference>
<dbReference type="PRINTS" id="PR00981">
    <property type="entry name" value="TRNASYNTHSER"/>
</dbReference>
<dbReference type="AlphaFoldDB" id="A0A1G8RFG0"/>
<reference evidence="21 23" key="2">
    <citation type="submission" date="2016-10" db="EMBL/GenBank/DDBJ databases">
        <authorList>
            <person name="Varghese N."/>
            <person name="Submissions S."/>
        </authorList>
    </citation>
    <scope>NUCLEOTIDE SEQUENCE [LARGE SCALE GENOMIC DNA]</scope>
    <source>
        <strain evidence="17 23">WG2</strain>
        <strain evidence="19 21">WG5</strain>
    </source>
</reference>
<name>A0A1G8RFG0_9FIRM</name>